<dbReference type="GO" id="GO:0003960">
    <property type="term" value="F:quinone reductase (NADPH) activity"/>
    <property type="evidence" value="ECO:0007669"/>
    <property type="project" value="InterPro"/>
</dbReference>
<dbReference type="InterPro" id="IPR020843">
    <property type="entry name" value="ER"/>
</dbReference>
<keyword evidence="2" id="KW-0560">Oxidoreductase</keyword>
<dbReference type="GO" id="GO:0005829">
    <property type="term" value="C:cytosol"/>
    <property type="evidence" value="ECO:0007669"/>
    <property type="project" value="TreeGrafter"/>
</dbReference>
<dbReference type="GO" id="GO:0008270">
    <property type="term" value="F:zinc ion binding"/>
    <property type="evidence" value="ECO:0007669"/>
    <property type="project" value="InterPro"/>
</dbReference>
<dbReference type="InterPro" id="IPR047618">
    <property type="entry name" value="QOR-like"/>
</dbReference>
<dbReference type="KEGG" id="msd:MYSTI_07996"/>
<reference evidence="4 5" key="1">
    <citation type="journal article" date="2013" name="Genome Announc.">
        <title>Complete genome sequence of Myxococcus stipitatus strain DSM 14675, a fruiting myxobacterium.</title>
        <authorList>
            <person name="Huntley S."/>
            <person name="Kneip S."/>
            <person name="Treuner-Lange A."/>
            <person name="Sogaard-Andersen L."/>
        </authorList>
    </citation>
    <scope>NUCLEOTIDE SEQUENCE [LARGE SCALE GENOMIC DNA]</scope>
    <source>
        <strain evidence="5">DSM 14675 / JCM 12634 / Mx s8</strain>
    </source>
</reference>
<dbReference type="CDD" id="cd05286">
    <property type="entry name" value="QOR2"/>
    <property type="match status" value="1"/>
</dbReference>
<keyword evidence="1" id="KW-0521">NADP</keyword>
<feature type="domain" description="Enoyl reductase (ER)" evidence="3">
    <location>
        <begin position="18"/>
        <end position="328"/>
    </location>
</feature>
<evidence type="ECO:0000259" key="3">
    <source>
        <dbReference type="SMART" id="SM00829"/>
    </source>
</evidence>
<protein>
    <submittedName>
        <fullName evidence="4">NADPH:quinone reductase</fullName>
    </submittedName>
</protein>
<dbReference type="InterPro" id="IPR013154">
    <property type="entry name" value="ADH-like_N"/>
</dbReference>
<dbReference type="InterPro" id="IPR036291">
    <property type="entry name" value="NAD(P)-bd_dom_sf"/>
</dbReference>
<dbReference type="InterPro" id="IPR011032">
    <property type="entry name" value="GroES-like_sf"/>
</dbReference>
<dbReference type="EMBL" id="CP004025">
    <property type="protein sequence ID" value="AGC49267.1"/>
    <property type="molecule type" value="Genomic_DNA"/>
</dbReference>
<evidence type="ECO:0000256" key="1">
    <source>
        <dbReference type="ARBA" id="ARBA00022857"/>
    </source>
</evidence>
<dbReference type="HOGENOM" id="CLU_026673_3_1_7"/>
<dbReference type="Proteomes" id="UP000011131">
    <property type="component" value="Chromosome"/>
</dbReference>
<dbReference type="GO" id="GO:0070402">
    <property type="term" value="F:NADPH binding"/>
    <property type="evidence" value="ECO:0007669"/>
    <property type="project" value="TreeGrafter"/>
</dbReference>
<dbReference type="InterPro" id="IPR013149">
    <property type="entry name" value="ADH-like_C"/>
</dbReference>
<dbReference type="Pfam" id="PF00107">
    <property type="entry name" value="ADH_zinc_N"/>
    <property type="match status" value="1"/>
</dbReference>
<name>L7UNX3_MYXSD</name>
<organism evidence="4 5">
    <name type="scientific">Myxococcus stipitatus (strain DSM 14675 / JCM 12634 / Mx s8)</name>
    <dbReference type="NCBI Taxonomy" id="1278073"/>
    <lineage>
        <taxon>Bacteria</taxon>
        <taxon>Pseudomonadati</taxon>
        <taxon>Myxococcota</taxon>
        <taxon>Myxococcia</taxon>
        <taxon>Myxococcales</taxon>
        <taxon>Cystobacterineae</taxon>
        <taxon>Myxococcaceae</taxon>
        <taxon>Myxococcus</taxon>
    </lineage>
</organism>
<dbReference type="eggNOG" id="COG0604">
    <property type="taxonomic scope" value="Bacteria"/>
</dbReference>
<dbReference type="SUPFAM" id="SSF50129">
    <property type="entry name" value="GroES-like"/>
    <property type="match status" value="1"/>
</dbReference>
<dbReference type="AlphaFoldDB" id="L7UNX3"/>
<dbReference type="PATRIC" id="fig|1278073.3.peg.8141"/>
<dbReference type="GO" id="GO:0035925">
    <property type="term" value="F:mRNA 3'-UTR AU-rich region binding"/>
    <property type="evidence" value="ECO:0007669"/>
    <property type="project" value="TreeGrafter"/>
</dbReference>
<evidence type="ECO:0000313" key="4">
    <source>
        <dbReference type="EMBL" id="AGC49267.1"/>
    </source>
</evidence>
<proteinExistence type="predicted"/>
<dbReference type="Gene3D" id="3.90.180.10">
    <property type="entry name" value="Medium-chain alcohol dehydrogenases, catalytic domain"/>
    <property type="match status" value="1"/>
</dbReference>
<accession>L7UNX3</accession>
<evidence type="ECO:0000256" key="2">
    <source>
        <dbReference type="ARBA" id="ARBA00023002"/>
    </source>
</evidence>
<dbReference type="PANTHER" id="PTHR48106:SF13">
    <property type="entry name" value="QUINONE OXIDOREDUCTASE-RELATED"/>
    <property type="match status" value="1"/>
</dbReference>
<dbReference type="PROSITE" id="PS01162">
    <property type="entry name" value="QOR_ZETA_CRYSTAL"/>
    <property type="match status" value="1"/>
</dbReference>
<dbReference type="SUPFAM" id="SSF51735">
    <property type="entry name" value="NAD(P)-binding Rossmann-fold domains"/>
    <property type="match status" value="1"/>
</dbReference>
<keyword evidence="5" id="KW-1185">Reference proteome</keyword>
<dbReference type="SMART" id="SM00829">
    <property type="entry name" value="PKS_ER"/>
    <property type="match status" value="1"/>
</dbReference>
<dbReference type="STRING" id="1278073.MYSTI_07996"/>
<dbReference type="PANTHER" id="PTHR48106">
    <property type="entry name" value="QUINONE OXIDOREDUCTASE PIG3-RELATED"/>
    <property type="match status" value="1"/>
</dbReference>
<dbReference type="Pfam" id="PF08240">
    <property type="entry name" value="ADH_N"/>
    <property type="match status" value="1"/>
</dbReference>
<sequence>MGRCYQGPMKAIRYHAVGGPEVLRLEDVEDPTPGPGEVRIRVKAAGVNFADTERRRGHYDAAVPLPRILGSEAAGIVDQVGPGVDSRWVGRRVVAMAPRSYAELMTAPADELLELPDHVSFEEGAGLLVQGLTAWHLIHTSARLERGQKVLIHAAAGGVGLLTIQLAKQLGATVLGTVSNEAKAQLAKEAGADEVFLYGGARSVADWVRDITGGAGVEVVMDSVGASTWASSLESLAPFGHLISFGSASGEPPPVSVESLYAKSIKVSAYWLRTQHPEALQRRARQALGELLSSGSLKVKLGLVVDLSEAAKAHRDLETRETVGKVVLRVP</sequence>
<dbReference type="Gene3D" id="3.40.50.720">
    <property type="entry name" value="NAD(P)-binding Rossmann-like Domain"/>
    <property type="match status" value="1"/>
</dbReference>
<gene>
    <name evidence="4" type="ordered locus">MYSTI_07996</name>
</gene>
<evidence type="ECO:0000313" key="5">
    <source>
        <dbReference type="Proteomes" id="UP000011131"/>
    </source>
</evidence>
<dbReference type="InterPro" id="IPR002364">
    <property type="entry name" value="Quin_OxRdtase/zeta-crystal_CS"/>
</dbReference>